<reference evidence="1" key="2">
    <citation type="submission" date="2020-02" db="EMBL/GenBank/DDBJ databases">
        <authorList>
            <person name="Matsumoto Y."/>
            <person name="Motooka D."/>
            <person name="Nakamura S."/>
        </authorList>
    </citation>
    <scope>NUCLEOTIDE SEQUENCE</scope>
    <source>
        <strain evidence="1">JCM 13671</strain>
    </source>
</reference>
<organism evidence="1 2">
    <name type="scientific">Mycolicibacterium confluentis</name>
    <dbReference type="NCBI Taxonomy" id="28047"/>
    <lineage>
        <taxon>Bacteria</taxon>
        <taxon>Bacillati</taxon>
        <taxon>Actinomycetota</taxon>
        <taxon>Actinomycetes</taxon>
        <taxon>Mycobacteriales</taxon>
        <taxon>Mycobacteriaceae</taxon>
        <taxon>Mycolicibacterium</taxon>
    </lineage>
</organism>
<dbReference type="OrthoDB" id="4558051at2"/>
<dbReference type="EMBL" id="AP022612">
    <property type="protein sequence ID" value="BBZ33238.1"/>
    <property type="molecule type" value="Genomic_DNA"/>
</dbReference>
<dbReference type="AlphaFoldDB" id="A0A7I7XVF9"/>
<proteinExistence type="predicted"/>
<evidence type="ECO:0000313" key="2">
    <source>
        <dbReference type="Proteomes" id="UP000466931"/>
    </source>
</evidence>
<dbReference type="RefSeq" id="WP_085155543.1">
    <property type="nucleotide sequence ID" value="NZ_AP022612.1"/>
</dbReference>
<dbReference type="Proteomes" id="UP000466931">
    <property type="component" value="Chromosome"/>
</dbReference>
<gene>
    <name evidence="1" type="ORF">MCNF_18430</name>
</gene>
<keyword evidence="2" id="KW-1185">Reference proteome</keyword>
<name>A0A7I7XVF9_9MYCO</name>
<accession>A0A7I7XVF9</accession>
<sequence>MALADNRNAAEAELVFEDISTGIHASGFGSLPGGRTFAFGVVDRQHLVIEVYRRSMVGPVPDADDVVATAVRSCRGIDLADERSLTATVRDAIATAAPGTRLPTVG</sequence>
<protein>
    <submittedName>
        <fullName evidence="1">Uncharacterized protein</fullName>
    </submittedName>
</protein>
<evidence type="ECO:0000313" key="1">
    <source>
        <dbReference type="EMBL" id="BBZ33238.1"/>
    </source>
</evidence>
<reference evidence="1" key="1">
    <citation type="journal article" date="2019" name="Emerg. Microbes Infect.">
        <title>Comprehensive subspecies identification of 175 nontuberculous mycobacteria species based on 7547 genomic profiles.</title>
        <authorList>
            <person name="Matsumoto Y."/>
            <person name="Kinjo T."/>
            <person name="Motooka D."/>
            <person name="Nabeya D."/>
            <person name="Jung N."/>
            <person name="Uechi K."/>
            <person name="Horii T."/>
            <person name="Iida T."/>
            <person name="Fujita J."/>
            <person name="Nakamura S."/>
        </authorList>
    </citation>
    <scope>NUCLEOTIDE SEQUENCE [LARGE SCALE GENOMIC DNA]</scope>
    <source>
        <strain evidence="1">JCM 13671</strain>
    </source>
</reference>